<evidence type="ECO:0000313" key="4">
    <source>
        <dbReference type="Proteomes" id="UP000002630"/>
    </source>
</evidence>
<reference evidence="3 4" key="1">
    <citation type="journal article" date="2010" name="Nature">
        <title>The Ectocarpus genome and the independent evolution of multicellularity in brown algae.</title>
        <authorList>
            <person name="Cock J.M."/>
            <person name="Sterck L."/>
            <person name="Rouze P."/>
            <person name="Scornet D."/>
            <person name="Allen A.E."/>
            <person name="Amoutzias G."/>
            <person name="Anthouard V."/>
            <person name="Artiguenave F."/>
            <person name="Aury J.M."/>
            <person name="Badger J.H."/>
            <person name="Beszteri B."/>
            <person name="Billiau K."/>
            <person name="Bonnet E."/>
            <person name="Bothwell J.H."/>
            <person name="Bowler C."/>
            <person name="Boyen C."/>
            <person name="Brownlee C."/>
            <person name="Carrano C.J."/>
            <person name="Charrier B."/>
            <person name="Cho G.Y."/>
            <person name="Coelho S.M."/>
            <person name="Collen J."/>
            <person name="Corre E."/>
            <person name="Da Silva C."/>
            <person name="Delage L."/>
            <person name="Delaroque N."/>
            <person name="Dittami S.M."/>
            <person name="Doulbeau S."/>
            <person name="Elias M."/>
            <person name="Farnham G."/>
            <person name="Gachon C.M."/>
            <person name="Gschloessl B."/>
            <person name="Heesch S."/>
            <person name="Jabbari K."/>
            <person name="Jubin C."/>
            <person name="Kawai H."/>
            <person name="Kimura K."/>
            <person name="Kloareg B."/>
            <person name="Kupper F.C."/>
            <person name="Lang D."/>
            <person name="Le Bail A."/>
            <person name="Leblanc C."/>
            <person name="Lerouge P."/>
            <person name="Lohr M."/>
            <person name="Lopez P.J."/>
            <person name="Martens C."/>
            <person name="Maumus F."/>
            <person name="Michel G."/>
            <person name="Miranda-Saavedra D."/>
            <person name="Morales J."/>
            <person name="Moreau H."/>
            <person name="Motomura T."/>
            <person name="Nagasato C."/>
            <person name="Napoli C.A."/>
            <person name="Nelson D.R."/>
            <person name="Nyvall-Collen P."/>
            <person name="Peters A.F."/>
            <person name="Pommier C."/>
            <person name="Potin P."/>
            <person name="Poulain J."/>
            <person name="Quesneville H."/>
            <person name="Read B."/>
            <person name="Rensing S.A."/>
            <person name="Ritter A."/>
            <person name="Rousvoal S."/>
            <person name="Samanta M."/>
            <person name="Samson G."/>
            <person name="Schroeder D.C."/>
            <person name="Segurens B."/>
            <person name="Strittmatter M."/>
            <person name="Tonon T."/>
            <person name="Tregear J.W."/>
            <person name="Valentin K."/>
            <person name="von Dassow P."/>
            <person name="Yamagishi T."/>
            <person name="Van de Peer Y."/>
            <person name="Wincker P."/>
        </authorList>
    </citation>
    <scope>NUCLEOTIDE SEQUENCE [LARGE SCALE GENOMIC DNA]</scope>
    <source>
        <strain evidence="4">Ec32 / CCAP1310/4</strain>
    </source>
</reference>
<protein>
    <submittedName>
        <fullName evidence="3">Uncharacterized protein</fullName>
    </submittedName>
</protein>
<accession>D7FLU1</accession>
<name>D7FLU1_ECTSI</name>
<evidence type="ECO:0000256" key="2">
    <source>
        <dbReference type="SAM" id="MobiDB-lite"/>
    </source>
</evidence>
<sequence>MALHFPRPPRLPKPPPPSDKAPLAGGGKSGSAGSSSSSSNHESQKQQQTATTPGGFLPQPAAGKSGRGTVASEGVTGVSDLDAIEGKDSAGHANDTRTDLNGSKAVVAKGDMELAEMSEMMSLVLERLSETERELKRIQKEGSLAKTNRSEVRDRKFIIDTRAKMLGAAFAGSVAGMIVGWSVLPNLWLVGGVTGALAFAALSRSSTGTVGTICSTCGIQVALMYKDVRDWWEQTVFLYKTGKLSYTYWRGFERYDQAWGLSAKYTETVAKVSKEALELDRQYKIRQKTLRAGKRLTRISRQVGSSAKREVTTLAGSASDWGGNKLRKWGLMGDDLDPRRKRTKLTEILKLKKSKVGGAKRPLGVSVVLDGMFGERSRSMYSAPPAGGTRIKTHKADPIIPARIRHMFMTKKQIRDERLQKYRVGFMGMRVPRSFDKDD</sequence>
<feature type="compositionally biased region" description="Pro residues" evidence="2">
    <location>
        <begin position="1"/>
        <end position="19"/>
    </location>
</feature>
<proteinExistence type="predicted"/>
<organism evidence="3 4">
    <name type="scientific">Ectocarpus siliculosus</name>
    <name type="common">Brown alga</name>
    <name type="synonym">Conferva siliculosa</name>
    <dbReference type="NCBI Taxonomy" id="2880"/>
    <lineage>
        <taxon>Eukaryota</taxon>
        <taxon>Sar</taxon>
        <taxon>Stramenopiles</taxon>
        <taxon>Ochrophyta</taxon>
        <taxon>PX clade</taxon>
        <taxon>Phaeophyceae</taxon>
        <taxon>Ectocarpales</taxon>
        <taxon>Ectocarpaceae</taxon>
        <taxon>Ectocarpus</taxon>
    </lineage>
</organism>
<dbReference type="OrthoDB" id="48639at2759"/>
<dbReference type="EMBL" id="FN649760">
    <property type="protein sequence ID" value="CBJ29777.1"/>
    <property type="molecule type" value="Genomic_DNA"/>
</dbReference>
<keyword evidence="4" id="KW-1185">Reference proteome</keyword>
<dbReference type="Proteomes" id="UP000002630">
    <property type="component" value="Unassembled WGS sequence"/>
</dbReference>
<feature type="coiled-coil region" evidence="1">
    <location>
        <begin position="114"/>
        <end position="148"/>
    </location>
</feature>
<keyword evidence="1" id="KW-0175">Coiled coil</keyword>
<feature type="region of interest" description="Disordered" evidence="2">
    <location>
        <begin position="1"/>
        <end position="77"/>
    </location>
</feature>
<gene>
    <name evidence="3" type="ORF">Esi_0161_0032</name>
</gene>
<evidence type="ECO:0000256" key="1">
    <source>
        <dbReference type="SAM" id="Coils"/>
    </source>
</evidence>
<dbReference type="InParanoid" id="D7FLU1"/>
<dbReference type="AlphaFoldDB" id="D7FLU1"/>
<evidence type="ECO:0000313" key="3">
    <source>
        <dbReference type="EMBL" id="CBJ29777.1"/>
    </source>
</evidence>